<organism evidence="4 5">
    <name type="scientific">Cichlidogyrus casuarinus</name>
    <dbReference type="NCBI Taxonomy" id="1844966"/>
    <lineage>
        <taxon>Eukaryota</taxon>
        <taxon>Metazoa</taxon>
        <taxon>Spiralia</taxon>
        <taxon>Lophotrochozoa</taxon>
        <taxon>Platyhelminthes</taxon>
        <taxon>Monogenea</taxon>
        <taxon>Monopisthocotylea</taxon>
        <taxon>Dactylogyridea</taxon>
        <taxon>Ancyrocephalidae</taxon>
        <taxon>Cichlidogyrus</taxon>
    </lineage>
</organism>
<accession>A0ABD2PSQ4</accession>
<feature type="repeat" description="WD" evidence="3">
    <location>
        <begin position="61"/>
        <end position="92"/>
    </location>
</feature>
<dbReference type="AlphaFoldDB" id="A0ABD2PSQ4"/>
<dbReference type="PROSITE" id="PS50082">
    <property type="entry name" value="WD_REPEATS_2"/>
    <property type="match status" value="2"/>
</dbReference>
<gene>
    <name evidence="4" type="ORF">Ciccas_010948</name>
</gene>
<keyword evidence="1 3" id="KW-0853">WD repeat</keyword>
<proteinExistence type="predicted"/>
<dbReference type="Gene3D" id="2.130.10.10">
    <property type="entry name" value="YVTN repeat-like/Quinoprotein amine dehydrogenase"/>
    <property type="match status" value="1"/>
</dbReference>
<protein>
    <submittedName>
        <fullName evidence="4">Uncharacterized protein</fullName>
    </submittedName>
</protein>
<keyword evidence="2" id="KW-0677">Repeat</keyword>
<evidence type="ECO:0000313" key="4">
    <source>
        <dbReference type="EMBL" id="KAL3310490.1"/>
    </source>
</evidence>
<feature type="repeat" description="WD" evidence="3">
    <location>
        <begin position="19"/>
        <end position="60"/>
    </location>
</feature>
<evidence type="ECO:0000256" key="2">
    <source>
        <dbReference type="ARBA" id="ARBA00022737"/>
    </source>
</evidence>
<dbReference type="SUPFAM" id="SSF50978">
    <property type="entry name" value="WD40 repeat-like"/>
    <property type="match status" value="1"/>
</dbReference>
<dbReference type="InterPro" id="IPR015943">
    <property type="entry name" value="WD40/YVTN_repeat-like_dom_sf"/>
</dbReference>
<dbReference type="PANTHER" id="PTHR19848:SF8">
    <property type="entry name" value="F-BOX AND WD REPEAT DOMAIN CONTAINING 7"/>
    <property type="match status" value="1"/>
</dbReference>
<keyword evidence="5" id="KW-1185">Reference proteome</keyword>
<name>A0ABD2PSQ4_9PLAT</name>
<comment type="caution">
    <text evidence="4">The sequence shown here is derived from an EMBL/GenBank/DDBJ whole genome shotgun (WGS) entry which is preliminary data.</text>
</comment>
<dbReference type="Pfam" id="PF00400">
    <property type="entry name" value="WD40"/>
    <property type="match status" value="2"/>
</dbReference>
<reference evidence="4 5" key="1">
    <citation type="submission" date="2024-11" db="EMBL/GenBank/DDBJ databases">
        <title>Adaptive evolution of stress response genes in parasites aligns with host niche diversity.</title>
        <authorList>
            <person name="Hahn C."/>
            <person name="Resl P."/>
        </authorList>
    </citation>
    <scope>NUCLEOTIDE SEQUENCE [LARGE SCALE GENOMIC DNA]</scope>
    <source>
        <strain evidence="4">EGGRZ-B1_66</strain>
        <tissue evidence="4">Body</tissue>
    </source>
</reference>
<evidence type="ECO:0000256" key="1">
    <source>
        <dbReference type="ARBA" id="ARBA00022574"/>
    </source>
</evidence>
<dbReference type="EMBL" id="JBJKFK010002913">
    <property type="protein sequence ID" value="KAL3310490.1"/>
    <property type="molecule type" value="Genomic_DNA"/>
</dbReference>
<dbReference type="InterPro" id="IPR001680">
    <property type="entry name" value="WD40_rpt"/>
</dbReference>
<dbReference type="InterPro" id="IPR036322">
    <property type="entry name" value="WD40_repeat_dom_sf"/>
</dbReference>
<dbReference type="PROSITE" id="PS50294">
    <property type="entry name" value="WD_REPEATS_REGION"/>
    <property type="match status" value="2"/>
</dbReference>
<evidence type="ECO:0000256" key="3">
    <source>
        <dbReference type="PROSITE-ProRule" id="PRU00221"/>
    </source>
</evidence>
<sequence>MEEHEADIEPLRDDAIHTLEDHRESVFCVVFDSSGRFLVTGAMDHQAYLYDTTSYEKLFHFTGHDDSVTCLVFNHNSRILASGDMAGKVQVWFSPPESPSTNWIRLAQFNTSKVFTRISRLHS</sequence>
<evidence type="ECO:0000313" key="5">
    <source>
        <dbReference type="Proteomes" id="UP001626550"/>
    </source>
</evidence>
<dbReference type="PANTHER" id="PTHR19848">
    <property type="entry name" value="WD40 REPEAT PROTEIN"/>
    <property type="match status" value="1"/>
</dbReference>
<dbReference type="SMART" id="SM00320">
    <property type="entry name" value="WD40"/>
    <property type="match status" value="2"/>
</dbReference>
<dbReference type="Proteomes" id="UP001626550">
    <property type="component" value="Unassembled WGS sequence"/>
</dbReference>